<keyword evidence="9" id="KW-1185">Reference proteome</keyword>
<feature type="region of interest" description="Disordered" evidence="6">
    <location>
        <begin position="692"/>
        <end position="718"/>
    </location>
</feature>
<dbReference type="GO" id="GO:0005774">
    <property type="term" value="C:vacuolar membrane"/>
    <property type="evidence" value="ECO:0007669"/>
    <property type="project" value="UniProtKB-SubCell"/>
</dbReference>
<dbReference type="InterPro" id="IPR056603">
    <property type="entry name" value="HTH_NPRL3"/>
</dbReference>
<dbReference type="GO" id="GO:0010508">
    <property type="term" value="P:positive regulation of autophagy"/>
    <property type="evidence" value="ECO:0007669"/>
    <property type="project" value="TreeGrafter"/>
</dbReference>
<dbReference type="AlphaFoldDB" id="A0A6G1I0F1"/>
<reference evidence="8" key="1">
    <citation type="journal article" date="2020" name="Stud. Mycol.">
        <title>101 Dothideomycetes genomes: a test case for predicting lifestyles and emergence of pathogens.</title>
        <authorList>
            <person name="Haridas S."/>
            <person name="Albert R."/>
            <person name="Binder M."/>
            <person name="Bloem J."/>
            <person name="Labutti K."/>
            <person name="Salamov A."/>
            <person name="Andreopoulos B."/>
            <person name="Baker S."/>
            <person name="Barry K."/>
            <person name="Bills G."/>
            <person name="Bluhm B."/>
            <person name="Cannon C."/>
            <person name="Castanera R."/>
            <person name="Culley D."/>
            <person name="Daum C."/>
            <person name="Ezra D."/>
            <person name="Gonzalez J."/>
            <person name="Henrissat B."/>
            <person name="Kuo A."/>
            <person name="Liang C."/>
            <person name="Lipzen A."/>
            <person name="Lutzoni F."/>
            <person name="Magnuson J."/>
            <person name="Mondo S."/>
            <person name="Nolan M."/>
            <person name="Ohm R."/>
            <person name="Pangilinan J."/>
            <person name="Park H.-J."/>
            <person name="Ramirez L."/>
            <person name="Alfaro M."/>
            <person name="Sun H."/>
            <person name="Tritt A."/>
            <person name="Yoshinaga Y."/>
            <person name="Zwiers L.-H."/>
            <person name="Turgeon B."/>
            <person name="Goodwin S."/>
            <person name="Spatafora J."/>
            <person name="Crous P."/>
            <person name="Grigoriev I."/>
        </authorList>
    </citation>
    <scope>NUCLEOTIDE SEQUENCE</scope>
    <source>
        <strain evidence="8">CBS 262.69</strain>
    </source>
</reference>
<feature type="region of interest" description="Disordered" evidence="6">
    <location>
        <begin position="196"/>
        <end position="222"/>
    </location>
</feature>
<feature type="compositionally biased region" description="Basic residues" evidence="6">
    <location>
        <begin position="198"/>
        <end position="209"/>
    </location>
</feature>
<evidence type="ECO:0000313" key="8">
    <source>
        <dbReference type="EMBL" id="KAF2401557.1"/>
    </source>
</evidence>
<evidence type="ECO:0000256" key="1">
    <source>
        <dbReference type="ARBA" id="ARBA00010546"/>
    </source>
</evidence>
<feature type="compositionally biased region" description="Basic and acidic residues" evidence="6">
    <location>
        <begin position="123"/>
        <end position="142"/>
    </location>
</feature>
<evidence type="ECO:0000256" key="3">
    <source>
        <dbReference type="ARBA" id="ARBA00025376"/>
    </source>
</evidence>
<feature type="compositionally biased region" description="Polar residues" evidence="6">
    <location>
        <begin position="600"/>
        <end position="609"/>
    </location>
</feature>
<comment type="function">
    <text evidence="3 5">Mediates inactivation of the TORC1 complex in response to amino acid starvation. Required for meiotic nuclear division.</text>
</comment>
<evidence type="ECO:0000259" key="7">
    <source>
        <dbReference type="Pfam" id="PF24064"/>
    </source>
</evidence>
<sequence>MPAPVVLPPNPCLVAILLVIKTRSGSRLVFHYPPSPSADKAAAGADTHWHSATSTYGEEDDDSAWSSHSDSPPSDDNASKSSRAGSRASGRPSRNDTGGSGKSARARAALGRREVEEDVDSEDLNRDGNVRVTHKDDVDETHALSDPDWNSVLGFGADGLSRVLTPGRSFNKRRFEVGIDQLMFIGAPMFIREDGQWKKKKKRRRRRASRAVQDPGSDADVDEAVADVGSADVHASPPEPEFDVSQVSGFEAGYGHVMSGAASDISENSHDGDMDMFNVVFVMNPPALEHHLRVEEMYDHVLKKFAKELKFEQAQRGYVFKESREILSMKEKGRENRAPMYTLWPNILGTSSLAKAIAIIFDQISNNKIAHVNLDSAFDMSFQIPQTISTPYISTATEPQLPGLWLTTATLHGDDEEPALSEHSALLLLDDQDTLLKEVEGDQKELSRPLSFFIRNLTPTKSLHKLSQAHAMPIRDVQFLARHLIYWRRARAIPPLRWRDTYIVSPNADMHALPAAIKAFATRFQALPSLPQFLQSLSGTPKPYASLMPSRDHRSVYMDILAWLMRGGWVTQLRTFGWVRVPPEVKAAVAANAKTRATRSASGRSGQSDDASDRERTPVTPFRREGREPDVPEFVSTLSPRLTAHRPGPPSESGSVSSGRSGLTATTPMSPLQQPQRIPHRPSRLHINQTAVEAPPSPSLGSQPVSSPSEGPPEPKFTASIISSPQRAQAVESQWLEYIGSHFEDPDLREMWPVLLRYFDGRRPLEEIPVREGLKKKRVAPLLGKLAREGWLVTVRHW</sequence>
<proteinExistence type="inferred from homology"/>
<feature type="compositionally biased region" description="Polar residues" evidence="6">
    <location>
        <begin position="663"/>
        <end position="676"/>
    </location>
</feature>
<feature type="region of interest" description="Disordered" evidence="6">
    <location>
        <begin position="37"/>
        <end position="142"/>
    </location>
</feature>
<evidence type="ECO:0000256" key="6">
    <source>
        <dbReference type="SAM" id="MobiDB-lite"/>
    </source>
</evidence>
<dbReference type="GO" id="GO:1904262">
    <property type="term" value="P:negative regulation of TORC1 signaling"/>
    <property type="evidence" value="ECO:0007669"/>
    <property type="project" value="TreeGrafter"/>
</dbReference>
<evidence type="ECO:0000256" key="5">
    <source>
        <dbReference type="RuleBase" id="RU368069"/>
    </source>
</evidence>
<dbReference type="GO" id="GO:1990130">
    <property type="term" value="C:GATOR1 complex"/>
    <property type="evidence" value="ECO:0007669"/>
    <property type="project" value="TreeGrafter"/>
</dbReference>
<accession>A0A6G1I0F1</accession>
<dbReference type="GO" id="GO:0051321">
    <property type="term" value="P:meiotic cell cycle"/>
    <property type="evidence" value="ECO:0007669"/>
    <property type="project" value="UniProtKB-UniRule"/>
</dbReference>
<organism evidence="8 9">
    <name type="scientific">Trichodelitschia bisporula</name>
    <dbReference type="NCBI Taxonomy" id="703511"/>
    <lineage>
        <taxon>Eukaryota</taxon>
        <taxon>Fungi</taxon>
        <taxon>Dikarya</taxon>
        <taxon>Ascomycota</taxon>
        <taxon>Pezizomycotina</taxon>
        <taxon>Dothideomycetes</taxon>
        <taxon>Dothideomycetes incertae sedis</taxon>
        <taxon>Phaeotrichales</taxon>
        <taxon>Phaeotrichaceae</taxon>
        <taxon>Trichodelitschia</taxon>
    </lineage>
</organism>
<keyword evidence="5" id="KW-0732">Signal</keyword>
<evidence type="ECO:0000256" key="4">
    <source>
        <dbReference type="ARBA" id="ARBA00030028"/>
    </source>
</evidence>
<dbReference type="GO" id="GO:0034198">
    <property type="term" value="P:cellular response to amino acid starvation"/>
    <property type="evidence" value="ECO:0007669"/>
    <property type="project" value="TreeGrafter"/>
</dbReference>
<evidence type="ECO:0000256" key="2">
    <source>
        <dbReference type="ARBA" id="ARBA00017880"/>
    </source>
</evidence>
<feature type="compositionally biased region" description="Low complexity" evidence="6">
    <location>
        <begin position="64"/>
        <end position="92"/>
    </location>
</feature>
<evidence type="ECO:0000313" key="9">
    <source>
        <dbReference type="Proteomes" id="UP000799640"/>
    </source>
</evidence>
<dbReference type="Pfam" id="PF03666">
    <property type="entry name" value="NPR3"/>
    <property type="match status" value="1"/>
</dbReference>
<feature type="domain" description="GATOR1 complex protein NPRL3 C-terminal HTH" evidence="7">
    <location>
        <begin position="730"/>
        <end position="787"/>
    </location>
</feature>
<feature type="compositionally biased region" description="Low complexity" evidence="6">
    <location>
        <begin position="651"/>
        <end position="662"/>
    </location>
</feature>
<gene>
    <name evidence="8" type="ORF">EJ06DRAFT_529661</name>
</gene>
<dbReference type="OrthoDB" id="434783at2759"/>
<keyword evidence="5" id="KW-0469">Meiosis</keyword>
<name>A0A6G1I0F1_9PEZI</name>
<protein>
    <recommendedName>
        <fullName evidence="2 5">Nitrogen permease regulator 3</fullName>
    </recommendedName>
    <alternativeName>
        <fullName evidence="4 5">Required for meiotic nuclear division protein 11</fullName>
    </alternativeName>
</protein>
<dbReference type="Proteomes" id="UP000799640">
    <property type="component" value="Unassembled WGS sequence"/>
</dbReference>
<feature type="region of interest" description="Disordered" evidence="6">
    <location>
        <begin position="591"/>
        <end position="680"/>
    </location>
</feature>
<dbReference type="PANTHER" id="PTHR13153:SF5">
    <property type="entry name" value="GATOR COMPLEX PROTEIN NPRL3"/>
    <property type="match status" value="1"/>
</dbReference>
<dbReference type="InterPro" id="IPR005365">
    <property type="entry name" value="Npr3"/>
</dbReference>
<feature type="compositionally biased region" description="Basic and acidic residues" evidence="6">
    <location>
        <begin position="611"/>
        <end position="630"/>
    </location>
</feature>
<dbReference type="GO" id="GO:0038202">
    <property type="term" value="P:TORC1 signaling"/>
    <property type="evidence" value="ECO:0007669"/>
    <property type="project" value="TreeGrafter"/>
</dbReference>
<dbReference type="EMBL" id="ML996693">
    <property type="protein sequence ID" value="KAF2401557.1"/>
    <property type="molecule type" value="Genomic_DNA"/>
</dbReference>
<dbReference type="Pfam" id="PF24064">
    <property type="entry name" value="HTH_NPRL3"/>
    <property type="match status" value="1"/>
</dbReference>
<comment type="similarity">
    <text evidence="1 5">Belongs to the NPR3 family.</text>
</comment>
<comment type="subcellular location">
    <subcellularLocation>
        <location evidence="5">Vacuole membrane</location>
        <topology evidence="5">Peripheral membrane protein</topology>
    </subcellularLocation>
</comment>
<dbReference type="PANTHER" id="PTHR13153">
    <property type="entry name" value="CGTHBA PROTEIN -14 GENE PROTEIN"/>
    <property type="match status" value="1"/>
</dbReference>